<dbReference type="InterPro" id="IPR006044">
    <property type="entry name" value="11S_seedstore_pln"/>
</dbReference>
<dbReference type="PRINTS" id="PR00439">
    <property type="entry name" value="11SGLOBULIN"/>
</dbReference>
<comment type="similarity">
    <text evidence="1 5">Belongs to the 11S seed storage protein (globulins) family.</text>
</comment>
<dbReference type="InterPro" id="IPR022379">
    <property type="entry name" value="11S_seedstore_CS"/>
</dbReference>
<keyword evidence="9" id="KW-1185">Reference proteome</keyword>
<name>A0AAP0DYA4_9MAGN</name>
<dbReference type="InterPro" id="IPR050253">
    <property type="entry name" value="Seed_Storage-Functional"/>
</dbReference>
<keyword evidence="4 5" id="KW-1015">Disulfide bond</keyword>
<feature type="domain" description="Cupin type-1" evidence="7">
    <location>
        <begin position="44"/>
        <end position="228"/>
    </location>
</feature>
<comment type="function">
    <text evidence="5">Seed storage protein.</text>
</comment>
<dbReference type="PANTHER" id="PTHR31189:SF48">
    <property type="entry name" value="LEGUMIN B"/>
    <property type="match status" value="1"/>
</dbReference>
<organism evidence="8 9">
    <name type="scientific">Stephania cephalantha</name>
    <dbReference type="NCBI Taxonomy" id="152367"/>
    <lineage>
        <taxon>Eukaryota</taxon>
        <taxon>Viridiplantae</taxon>
        <taxon>Streptophyta</taxon>
        <taxon>Embryophyta</taxon>
        <taxon>Tracheophyta</taxon>
        <taxon>Spermatophyta</taxon>
        <taxon>Magnoliopsida</taxon>
        <taxon>Ranunculales</taxon>
        <taxon>Menispermaceae</taxon>
        <taxon>Menispermoideae</taxon>
        <taxon>Cissampelideae</taxon>
        <taxon>Stephania</taxon>
    </lineage>
</organism>
<dbReference type="AlphaFoldDB" id="A0AAP0DYA4"/>
<evidence type="ECO:0000256" key="4">
    <source>
        <dbReference type="ARBA" id="ARBA00023157"/>
    </source>
</evidence>
<keyword evidence="5" id="KW-0732">Signal</keyword>
<evidence type="ECO:0000313" key="8">
    <source>
        <dbReference type="EMBL" id="KAK9083246.1"/>
    </source>
</evidence>
<keyword evidence="3 5" id="KW-0708">Seed storage protein</keyword>
<keyword evidence="2 5" id="KW-0758">Storage protein</keyword>
<dbReference type="InterPro" id="IPR014710">
    <property type="entry name" value="RmlC-like_jellyroll"/>
</dbReference>
<dbReference type="PROSITE" id="PS00305">
    <property type="entry name" value="11S_SEED_STORAGE"/>
    <property type="match status" value="1"/>
</dbReference>
<dbReference type="Gene3D" id="2.60.120.10">
    <property type="entry name" value="Jelly Rolls"/>
    <property type="match status" value="3"/>
</dbReference>
<dbReference type="InterPro" id="IPR011051">
    <property type="entry name" value="RmlC_Cupin_sf"/>
</dbReference>
<protein>
    <recommendedName>
        <fullName evidence="7">Cupin type-1 domain-containing protein</fullName>
    </recommendedName>
</protein>
<evidence type="ECO:0000256" key="3">
    <source>
        <dbReference type="ARBA" id="ARBA00023129"/>
    </source>
</evidence>
<proteinExistence type="inferred from homology"/>
<evidence type="ECO:0000259" key="7">
    <source>
        <dbReference type="SMART" id="SM00835"/>
    </source>
</evidence>
<dbReference type="GO" id="GO:0045735">
    <property type="term" value="F:nutrient reservoir activity"/>
    <property type="evidence" value="ECO:0007669"/>
    <property type="project" value="UniProtKB-KW"/>
</dbReference>
<evidence type="ECO:0000313" key="9">
    <source>
        <dbReference type="Proteomes" id="UP001419268"/>
    </source>
</evidence>
<dbReference type="PANTHER" id="PTHR31189">
    <property type="entry name" value="OS03G0336100 PROTEIN-RELATED"/>
    <property type="match status" value="1"/>
</dbReference>
<accession>A0AAP0DYA4</accession>
<feature type="domain" description="Cupin type-1" evidence="7">
    <location>
        <begin position="283"/>
        <end position="432"/>
    </location>
</feature>
<dbReference type="SUPFAM" id="SSF51182">
    <property type="entry name" value="RmlC-like cupins"/>
    <property type="match status" value="1"/>
</dbReference>
<feature type="signal peptide" evidence="5">
    <location>
        <begin position="1"/>
        <end position="22"/>
    </location>
</feature>
<dbReference type="Pfam" id="PF00190">
    <property type="entry name" value="Cupin_1"/>
    <property type="match status" value="2"/>
</dbReference>
<sequence>MSSKLTLLGLFAVAVLFHVGLAQQARSCPGRQRYGQCQCQIQKLQALRPSQQYESEGGLIEVWLQNNQQLQCAGVTLVRQTIRHNSFNFPGYNNAPKLTYVGQREQGEQARTIRADEHQKIRRIRQGDVVANPTGHVHWFYNDGEEQLVLIHLIDTGSNSNQLDQQFRKFYLGGNPQSEREHGQHQQGPYQGEEQTYYQQRFESNNIFRGLDDEILQEVLGVSRETVEKVKGIGDVRGHMVQARQGLQLVRPSRMEEEEYRHGGSSSYGNGFEETICTARMRENIGNPARADVYNPEAGYIRTVNRMNLPILNYLQLSAERGVLYRNAIYAPHYNLNAHTIIYVTRGSARVQVTGNYRQPVYDGQLSEGQVLVVPQNFALTKQAGQGGFEWVSFKTDANAMTNSLAGKTSAFRALPVDMLASMYQISRQEAENLKYNRGQEVMIFAPSSTGRGRALP</sequence>
<reference evidence="8 9" key="1">
    <citation type="submission" date="2024-01" db="EMBL/GenBank/DDBJ databases">
        <title>Genome assemblies of Stephania.</title>
        <authorList>
            <person name="Yang L."/>
        </authorList>
    </citation>
    <scope>NUCLEOTIDE SEQUENCE [LARGE SCALE GENOMIC DNA]</scope>
    <source>
        <strain evidence="8">JXDWG</strain>
        <tissue evidence="8">Leaf</tissue>
    </source>
</reference>
<dbReference type="CDD" id="cd02243">
    <property type="entry name" value="cupin_11S_legumin_C"/>
    <property type="match status" value="1"/>
</dbReference>
<comment type="subunit">
    <text evidence="5">Hexamer; each subunit is composed of an acidic and a basic chain derived from a single precursor and linked by a disulfide bond.</text>
</comment>
<comment type="caution">
    <text evidence="8">The sequence shown here is derived from an EMBL/GenBank/DDBJ whole genome shotgun (WGS) entry which is preliminary data.</text>
</comment>
<evidence type="ECO:0000256" key="5">
    <source>
        <dbReference type="RuleBase" id="RU003681"/>
    </source>
</evidence>
<feature type="chain" id="PRO_5042661919" description="Cupin type-1 domain-containing protein" evidence="5">
    <location>
        <begin position="23"/>
        <end position="457"/>
    </location>
</feature>
<evidence type="ECO:0000256" key="6">
    <source>
        <dbReference type="SAM" id="MobiDB-lite"/>
    </source>
</evidence>
<dbReference type="InterPro" id="IPR006045">
    <property type="entry name" value="Cupin_1"/>
</dbReference>
<gene>
    <name evidence="8" type="ORF">Scep_029717</name>
</gene>
<dbReference type="CDD" id="cd02242">
    <property type="entry name" value="cupin_11S_legumin_N"/>
    <property type="match status" value="1"/>
</dbReference>
<dbReference type="SMART" id="SM00835">
    <property type="entry name" value="Cupin_1"/>
    <property type="match status" value="2"/>
</dbReference>
<evidence type="ECO:0000256" key="1">
    <source>
        <dbReference type="ARBA" id="ARBA00007178"/>
    </source>
</evidence>
<dbReference type="FunFam" id="2.60.120.10:FF:000073">
    <property type="entry name" value="Glycinin G1"/>
    <property type="match status" value="1"/>
</dbReference>
<dbReference type="Proteomes" id="UP001419268">
    <property type="component" value="Unassembled WGS sequence"/>
</dbReference>
<evidence type="ECO:0000256" key="2">
    <source>
        <dbReference type="ARBA" id="ARBA00022761"/>
    </source>
</evidence>
<dbReference type="EMBL" id="JBBNAG010000013">
    <property type="protein sequence ID" value="KAK9083246.1"/>
    <property type="molecule type" value="Genomic_DNA"/>
</dbReference>
<feature type="region of interest" description="Disordered" evidence="6">
    <location>
        <begin position="173"/>
        <end position="193"/>
    </location>
</feature>